<feature type="signal peptide" evidence="2">
    <location>
        <begin position="1"/>
        <end position="20"/>
    </location>
</feature>
<proteinExistence type="predicted"/>
<feature type="region of interest" description="Disordered" evidence="1">
    <location>
        <begin position="669"/>
        <end position="694"/>
    </location>
</feature>
<dbReference type="AlphaFoldDB" id="A0A8E2VHH3"/>
<organism evidence="3 4">
    <name type="scientific">Rhodovulum kholense</name>
    <dbReference type="NCBI Taxonomy" id="453584"/>
    <lineage>
        <taxon>Bacteria</taxon>
        <taxon>Pseudomonadati</taxon>
        <taxon>Pseudomonadota</taxon>
        <taxon>Alphaproteobacteria</taxon>
        <taxon>Rhodobacterales</taxon>
        <taxon>Paracoccaceae</taxon>
        <taxon>Rhodovulum</taxon>
    </lineage>
</organism>
<protein>
    <recommendedName>
        <fullName evidence="5">Tail protein</fullName>
    </recommendedName>
</protein>
<gene>
    <name evidence="3" type="ORF">C8N38_113101</name>
</gene>
<dbReference type="Proteomes" id="UP000244037">
    <property type="component" value="Unassembled WGS sequence"/>
</dbReference>
<evidence type="ECO:0000313" key="4">
    <source>
        <dbReference type="Proteomes" id="UP000244037"/>
    </source>
</evidence>
<feature type="chain" id="PRO_5034337864" description="Tail protein" evidence="2">
    <location>
        <begin position="21"/>
        <end position="1045"/>
    </location>
</feature>
<dbReference type="EMBL" id="QAYC01000013">
    <property type="protein sequence ID" value="PTW45700.1"/>
    <property type="molecule type" value="Genomic_DNA"/>
</dbReference>
<evidence type="ECO:0008006" key="5">
    <source>
        <dbReference type="Google" id="ProtNLM"/>
    </source>
</evidence>
<comment type="caution">
    <text evidence="3">The sequence shown here is derived from an EMBL/GenBank/DDBJ whole genome shotgun (WGS) entry which is preliminary data.</text>
</comment>
<name>A0A8E2VHH3_9RHOB</name>
<dbReference type="RefSeq" id="WP_146176298.1">
    <property type="nucleotide sequence ID" value="NZ_QAYC01000013.1"/>
</dbReference>
<dbReference type="OrthoDB" id="7357280at2"/>
<keyword evidence="2" id="KW-0732">Signal</keyword>
<reference evidence="3 4" key="1">
    <citation type="submission" date="2018-04" db="EMBL/GenBank/DDBJ databases">
        <title>Genomic Encyclopedia of Archaeal and Bacterial Type Strains, Phase II (KMG-II): from individual species to whole genera.</title>
        <authorList>
            <person name="Goeker M."/>
        </authorList>
    </citation>
    <scope>NUCLEOTIDE SEQUENCE [LARGE SCALE GENOMIC DNA]</scope>
    <source>
        <strain evidence="3 4">DSM 19783</strain>
    </source>
</reference>
<accession>A0A8E2VHH3</accession>
<evidence type="ECO:0000256" key="2">
    <source>
        <dbReference type="SAM" id="SignalP"/>
    </source>
</evidence>
<evidence type="ECO:0000256" key="1">
    <source>
        <dbReference type="SAM" id="MobiDB-lite"/>
    </source>
</evidence>
<sequence length="1045" mass="111541">MRRLIFCTTALIALAGPAQAMPPVVAALGAAAGGWMAGLTATAIMGQAALAFALTGIQMAMQKKPKVSTRDEITLNKIQPVTTGLILYGERTLGGSIIARSTTTYGGKPHFRYHSAMPLACHEIDGAVEVWLGETKVWTEAQYTADAAAGTGNPYYWGQIDSDYKGRFYLKVYNGSDDQVADAEYVAAASEWTADHRGRGIAWVYFSANYDRDLFPTGAPQIRVRARGKRVYDPREWTSTPLASARAVRPTSLWAGYDGGAIGRTSGASYPQGESDAAWTGGPIAARFFFGRRYPGGLTPEAGLSPDLTAQDGDTLDYTRMALDADLFAAFDVAFPAAPEGVIWEQGGSGYGAYLGVTGGDLVFRAGSGEVAGEELARATLPVAELAGRSGTIYVQIDIAAGAVALWFKGRRYSTNPALCLRDYMLTPQLRGGPGWTEEDLDDEALIALANISEEQVPLASGGTEDRYAFNGVLDTAATAAENLDDLSSAWGGWWSYDRGKLAVGGAAWEDPAFTVTEDMLTGGIRVTARRPFEDQFNTVKAQFADPAHEHVVTDLPVLDSETYRAADNGETLVMDMGELPGETGFARGQRLMKLALLKGRRQKQVVLPCSLAAWGVRLGDTIRVTIPRRGWTDKAFEVTARAVTVGPEGVQVRLTCLETGPAIFDWRTSEETPKPAGGIPTLPSPTARPRVSAPTMTEELYETRGGGGVKTRVRLAASSDNPFIDAWQFSWRPITETEATVRGLTDVAEDLIDDMAPGTYEFGARGRNTRGMWSDWVYAGAAAVQGENAPPVAITNLAGQSAGGAVAMLRWDRHPSLDVRQGGWIEFRHSAELTGATWQSSVVIGKAVPGGATDASLPLKTGSYLARPYDARGNPGPVSAVALRAASLVPMTEVARLDEAPGFAGTMAGCSAAGGVLSTDEGATEALYVFSALINLGTAGPVRLVSDVGILIEERQDRIFGPETGAFWTPPDGLFWQGGADAYGDLDTQVRVRDDATAIWGPWQSFDAAEFDGRLFQIRAALSVESEAYALRVTRLSVAAFRAT</sequence>
<keyword evidence="4" id="KW-1185">Reference proteome</keyword>
<evidence type="ECO:0000313" key="3">
    <source>
        <dbReference type="EMBL" id="PTW45700.1"/>
    </source>
</evidence>